<keyword evidence="1" id="KW-0812">Transmembrane</keyword>
<dbReference type="GO" id="GO:0080120">
    <property type="term" value="P:CAAX-box protein maturation"/>
    <property type="evidence" value="ECO:0007669"/>
    <property type="project" value="UniProtKB-ARBA"/>
</dbReference>
<accession>A0A2T0JEA0</accession>
<keyword evidence="1" id="KW-1133">Transmembrane helix</keyword>
<gene>
    <name evidence="3" type="ORF">CLV67_1449</name>
</gene>
<feature type="transmembrane region" description="Helical" evidence="1">
    <location>
        <begin position="20"/>
        <end position="45"/>
    </location>
</feature>
<proteinExistence type="predicted"/>
<name>A0A2T0JEA0_9ACTN</name>
<keyword evidence="3" id="KW-0645">Protease</keyword>
<feature type="transmembrane region" description="Helical" evidence="1">
    <location>
        <begin position="260"/>
        <end position="280"/>
    </location>
</feature>
<dbReference type="GO" id="GO:0006508">
    <property type="term" value="P:proteolysis"/>
    <property type="evidence" value="ECO:0007669"/>
    <property type="project" value="UniProtKB-KW"/>
</dbReference>
<dbReference type="GO" id="GO:0004175">
    <property type="term" value="F:endopeptidase activity"/>
    <property type="evidence" value="ECO:0007669"/>
    <property type="project" value="UniProtKB-ARBA"/>
</dbReference>
<evidence type="ECO:0000313" key="3">
    <source>
        <dbReference type="EMBL" id="PRX05985.1"/>
    </source>
</evidence>
<feature type="transmembrane region" description="Helical" evidence="1">
    <location>
        <begin position="204"/>
        <end position="223"/>
    </location>
</feature>
<dbReference type="EMBL" id="PVMZ01000044">
    <property type="protein sequence ID" value="PRX05985.1"/>
    <property type="molecule type" value="Genomic_DNA"/>
</dbReference>
<evidence type="ECO:0000313" key="4">
    <source>
        <dbReference type="Proteomes" id="UP000239415"/>
    </source>
</evidence>
<evidence type="ECO:0000259" key="2">
    <source>
        <dbReference type="Pfam" id="PF02517"/>
    </source>
</evidence>
<sequence>MGAPHSDETRPFGVHLRVAWWKALLAVVVPPVMLLVLQVLGYQLVGVLEGSDDPFAPAMTPLKFLAVNLATIVTGVLAILLLAWLAGVPWRRLISSPRAFDPRRLLFYLLGAAVLVAAGIGVVALVAPESPGWVAFGVSGTTIVMLVLTLLTTPLQALGEELMFRSAALPAAASWVRGVRTAVVVGLMVSSLTFALLHGSADPWLFGYYAFISACTGLMAIMSGGIEAPVAFHVANNVLFTSVNTLMSDGEPFSIDRSSGSGDAAVLILGVVNIAMLVLVRWREKRSGDHVLEHS</sequence>
<feature type="transmembrane region" description="Helical" evidence="1">
    <location>
        <begin position="65"/>
        <end position="85"/>
    </location>
</feature>
<dbReference type="OrthoDB" id="2680086at2"/>
<dbReference type="Pfam" id="PF02517">
    <property type="entry name" value="Rce1-like"/>
    <property type="match status" value="1"/>
</dbReference>
<feature type="domain" description="CAAX prenyl protease 2/Lysostaphin resistance protein A-like" evidence="2">
    <location>
        <begin position="146"/>
        <end position="239"/>
    </location>
</feature>
<dbReference type="AlphaFoldDB" id="A0A2T0JEA0"/>
<comment type="caution">
    <text evidence="3">The sequence shown here is derived from an EMBL/GenBank/DDBJ whole genome shotgun (WGS) entry which is preliminary data.</text>
</comment>
<feature type="transmembrane region" description="Helical" evidence="1">
    <location>
        <begin position="133"/>
        <end position="158"/>
    </location>
</feature>
<dbReference type="Proteomes" id="UP000239415">
    <property type="component" value="Unassembled WGS sequence"/>
</dbReference>
<reference evidence="3 4" key="1">
    <citation type="submission" date="2018-03" db="EMBL/GenBank/DDBJ databases">
        <title>Genomic Encyclopedia of Archaeal and Bacterial Type Strains, Phase II (KMG-II): from individual species to whole genera.</title>
        <authorList>
            <person name="Goeker M."/>
        </authorList>
    </citation>
    <scope>NUCLEOTIDE SEQUENCE [LARGE SCALE GENOMIC DNA]</scope>
    <source>
        <strain evidence="3 4">DSM 43146</strain>
    </source>
</reference>
<organism evidence="3 4">
    <name type="scientific">Actinoplanes italicus</name>
    <dbReference type="NCBI Taxonomy" id="113567"/>
    <lineage>
        <taxon>Bacteria</taxon>
        <taxon>Bacillati</taxon>
        <taxon>Actinomycetota</taxon>
        <taxon>Actinomycetes</taxon>
        <taxon>Micromonosporales</taxon>
        <taxon>Micromonosporaceae</taxon>
        <taxon>Actinoplanes</taxon>
    </lineage>
</organism>
<evidence type="ECO:0000256" key="1">
    <source>
        <dbReference type="SAM" id="Phobius"/>
    </source>
</evidence>
<keyword evidence="3" id="KW-0378">Hydrolase</keyword>
<feature type="transmembrane region" description="Helical" evidence="1">
    <location>
        <begin position="105"/>
        <end position="127"/>
    </location>
</feature>
<protein>
    <submittedName>
        <fullName evidence="3">CAAX prenyl protease-like protein</fullName>
    </submittedName>
</protein>
<keyword evidence="4" id="KW-1185">Reference proteome</keyword>
<dbReference type="RefSeq" id="WP_106331042.1">
    <property type="nucleotide sequence ID" value="NZ_BOMO01000187.1"/>
</dbReference>
<keyword evidence="1" id="KW-0472">Membrane</keyword>
<dbReference type="InterPro" id="IPR003675">
    <property type="entry name" value="Rce1/LyrA-like_dom"/>
</dbReference>